<sequence length="281" mass="31039">MELIGVSVRTLLTWMIILASRLLTPTMLKASLVLAAICLSTSALPTSSDTRSQLDTYGRAVDFSSQVPVSQLQCLKQNGYSVVFLRGFAADGDGHYDINVIGTAHNAVRIPLGVEFYMEPQPSSLTKNATQQFNEMIEALFHYGIHFRSFWLQSTWNASPQYNINFIDAILSIAQRDGFTVGIYTNQDEWKQITNNWIPNYPNLPLWYSSVKGNGAQGETSPDYNDFVPFGPFTAPTAKQFGVGESDCQIANNRDIYTNNAATPLGLVQIGESKNGVFQGN</sequence>
<reference evidence="1" key="1">
    <citation type="submission" date="2020-10" db="EMBL/GenBank/DDBJ databases">
        <authorList>
            <person name="Kikuchi T."/>
        </authorList>
    </citation>
    <scope>NUCLEOTIDE SEQUENCE</scope>
    <source>
        <strain evidence="1">NKZ352</strain>
    </source>
</reference>
<name>A0A8S1H9C1_9PELO</name>
<organism evidence="1 2">
    <name type="scientific">Caenorhabditis auriculariae</name>
    <dbReference type="NCBI Taxonomy" id="2777116"/>
    <lineage>
        <taxon>Eukaryota</taxon>
        <taxon>Metazoa</taxon>
        <taxon>Ecdysozoa</taxon>
        <taxon>Nematoda</taxon>
        <taxon>Chromadorea</taxon>
        <taxon>Rhabditida</taxon>
        <taxon>Rhabditina</taxon>
        <taxon>Rhabditomorpha</taxon>
        <taxon>Rhabditoidea</taxon>
        <taxon>Rhabditidae</taxon>
        <taxon>Peloderinae</taxon>
        <taxon>Caenorhabditis</taxon>
    </lineage>
</organism>
<dbReference type="GO" id="GO:0045087">
    <property type="term" value="P:innate immune response"/>
    <property type="evidence" value="ECO:0007669"/>
    <property type="project" value="TreeGrafter"/>
</dbReference>
<dbReference type="Gene3D" id="3.20.20.80">
    <property type="entry name" value="Glycosidases"/>
    <property type="match status" value="1"/>
</dbReference>
<dbReference type="Proteomes" id="UP000835052">
    <property type="component" value="Unassembled WGS sequence"/>
</dbReference>
<dbReference type="PANTHER" id="PTHR23208">
    <property type="entry name" value="LYSOZYME PROTEIN"/>
    <property type="match status" value="1"/>
</dbReference>
<dbReference type="AlphaFoldDB" id="A0A8S1H9C1"/>
<dbReference type="InterPro" id="IPR017853">
    <property type="entry name" value="GH"/>
</dbReference>
<comment type="caution">
    <text evidence="1">The sequence shown here is derived from an EMBL/GenBank/DDBJ whole genome shotgun (WGS) entry which is preliminary data.</text>
</comment>
<dbReference type="EMBL" id="CAJGYM010000025">
    <property type="protein sequence ID" value="CAD6192054.1"/>
    <property type="molecule type" value="Genomic_DNA"/>
</dbReference>
<evidence type="ECO:0000313" key="2">
    <source>
        <dbReference type="Proteomes" id="UP000835052"/>
    </source>
</evidence>
<keyword evidence="2" id="KW-1185">Reference proteome</keyword>
<proteinExistence type="predicted"/>
<dbReference type="PANTHER" id="PTHR23208:SF36">
    <property type="entry name" value="LYSOZYME-RELATED"/>
    <property type="match status" value="1"/>
</dbReference>
<protein>
    <recommendedName>
        <fullName evidence="3">Lysozyme</fullName>
    </recommendedName>
</protein>
<dbReference type="InterPro" id="IPR051595">
    <property type="entry name" value="GH25_Enzymes"/>
</dbReference>
<accession>A0A8S1H9C1</accession>
<evidence type="ECO:0008006" key="3">
    <source>
        <dbReference type="Google" id="ProtNLM"/>
    </source>
</evidence>
<dbReference type="OrthoDB" id="25039at2759"/>
<dbReference type="SUPFAM" id="SSF51445">
    <property type="entry name" value="(Trans)glycosidases"/>
    <property type="match status" value="1"/>
</dbReference>
<evidence type="ECO:0000313" key="1">
    <source>
        <dbReference type="EMBL" id="CAD6192054.1"/>
    </source>
</evidence>
<gene>
    <name evidence="1" type="ORF">CAUJ_LOCUS7973</name>
</gene>
<dbReference type="GO" id="GO:0007165">
    <property type="term" value="P:signal transduction"/>
    <property type="evidence" value="ECO:0007669"/>
    <property type="project" value="TreeGrafter"/>
</dbReference>